<dbReference type="Gene3D" id="3.30.70.260">
    <property type="match status" value="1"/>
</dbReference>
<dbReference type="Gene3D" id="3.40.50.300">
    <property type="entry name" value="P-loop containing nucleotide triphosphate hydrolases"/>
    <property type="match status" value="1"/>
</dbReference>
<dbReference type="InterPro" id="IPR041701">
    <property type="entry name" value="MetN_ABC"/>
</dbReference>
<feature type="compositionally biased region" description="Low complexity" evidence="11">
    <location>
        <begin position="10"/>
        <end position="20"/>
    </location>
</feature>
<evidence type="ECO:0000313" key="14">
    <source>
        <dbReference type="Proteomes" id="UP000886752"/>
    </source>
</evidence>
<name>A0A9D1PXK1_9BACT</name>
<dbReference type="InterPro" id="IPR003593">
    <property type="entry name" value="AAA+_ATPase"/>
</dbReference>
<dbReference type="InterPro" id="IPR050086">
    <property type="entry name" value="MetN_ABC_transporter-like"/>
</dbReference>
<evidence type="ECO:0000313" key="13">
    <source>
        <dbReference type="EMBL" id="HIW01435.1"/>
    </source>
</evidence>
<comment type="similarity">
    <text evidence="2">Belongs to the ABC transporter superfamily.</text>
</comment>
<evidence type="ECO:0000256" key="11">
    <source>
        <dbReference type="SAM" id="MobiDB-lite"/>
    </source>
</evidence>
<dbReference type="SUPFAM" id="SSF55021">
    <property type="entry name" value="ACT-like"/>
    <property type="match status" value="1"/>
</dbReference>
<keyword evidence="10" id="KW-0472">Membrane</keyword>
<dbReference type="InterPro" id="IPR045865">
    <property type="entry name" value="ACT-like_dom_sf"/>
</dbReference>
<comment type="caution">
    <text evidence="13">The sequence shown here is derived from an EMBL/GenBank/DDBJ whole genome shotgun (WGS) entry which is preliminary data.</text>
</comment>
<dbReference type="CDD" id="cd03258">
    <property type="entry name" value="ABC_MetN_methionine_transporter"/>
    <property type="match status" value="1"/>
</dbReference>
<evidence type="ECO:0000256" key="2">
    <source>
        <dbReference type="ARBA" id="ARBA00005417"/>
    </source>
</evidence>
<dbReference type="InterPro" id="IPR027417">
    <property type="entry name" value="P-loop_NTPase"/>
</dbReference>
<keyword evidence="4" id="KW-0813">Transport</keyword>
<evidence type="ECO:0000256" key="6">
    <source>
        <dbReference type="ARBA" id="ARBA00022741"/>
    </source>
</evidence>
<evidence type="ECO:0000256" key="3">
    <source>
        <dbReference type="ARBA" id="ARBA00020019"/>
    </source>
</evidence>
<dbReference type="Pfam" id="PF00005">
    <property type="entry name" value="ABC_tran"/>
    <property type="match status" value="1"/>
</dbReference>
<dbReference type="GO" id="GO:0005886">
    <property type="term" value="C:plasma membrane"/>
    <property type="evidence" value="ECO:0007669"/>
    <property type="project" value="UniProtKB-ARBA"/>
</dbReference>
<keyword evidence="5" id="KW-1003">Cell membrane</keyword>
<keyword evidence="8" id="KW-1278">Translocase</keyword>
<dbReference type="Proteomes" id="UP000886752">
    <property type="component" value="Unassembled WGS sequence"/>
</dbReference>
<evidence type="ECO:0000259" key="12">
    <source>
        <dbReference type="PROSITE" id="PS50893"/>
    </source>
</evidence>
<organism evidence="13 14">
    <name type="scientific">Candidatus Desulfovibrio intestinipullorum</name>
    <dbReference type="NCBI Taxonomy" id="2838536"/>
    <lineage>
        <taxon>Bacteria</taxon>
        <taxon>Pseudomonadati</taxon>
        <taxon>Thermodesulfobacteriota</taxon>
        <taxon>Desulfovibrionia</taxon>
        <taxon>Desulfovibrionales</taxon>
        <taxon>Desulfovibrionaceae</taxon>
        <taxon>Desulfovibrio</taxon>
    </lineage>
</organism>
<keyword evidence="9" id="KW-0029">Amino-acid transport</keyword>
<feature type="domain" description="ABC transporter" evidence="12">
    <location>
        <begin position="29"/>
        <end position="268"/>
    </location>
</feature>
<evidence type="ECO:0000256" key="10">
    <source>
        <dbReference type="ARBA" id="ARBA00023136"/>
    </source>
</evidence>
<evidence type="ECO:0000256" key="7">
    <source>
        <dbReference type="ARBA" id="ARBA00022840"/>
    </source>
</evidence>
<dbReference type="GO" id="GO:0016887">
    <property type="term" value="F:ATP hydrolysis activity"/>
    <property type="evidence" value="ECO:0007669"/>
    <property type="project" value="InterPro"/>
</dbReference>
<sequence>MSEQNRKESGTASGAASGTTEHGTSEPIIAIENLGKKFVVGKTEVYALRNISLTIEKGEIFGIIGRSGAGKSTLVRCINMLEPPTEGRVLFEGRDMGSLSKAELNIVRRSMGMIFQQFNLLMQRTALDNVCFPLELAGMSREAARKRAMEMLDLVGLSARAKSFPSQLSGGQKQRVAIARALAPNPKALLCDEATSALDPETTDSILALIRQINREMGITAVVITHEMDVIEKICHKVAIISKGVIAETGRVNQVFFHPKSDIARRLVVPEALHPDKMVVDHLYRLIFDGQSSYEPVLANLILACGQPVNVMYASTRDIGGTAFGQMVLQFPDDPAARQKILDYAAENLIYIEEFSRV</sequence>
<dbReference type="PROSITE" id="PS50893">
    <property type="entry name" value="ABC_TRANSPORTER_2"/>
    <property type="match status" value="1"/>
</dbReference>
<evidence type="ECO:0000256" key="4">
    <source>
        <dbReference type="ARBA" id="ARBA00022448"/>
    </source>
</evidence>
<dbReference type="SUPFAM" id="SSF52540">
    <property type="entry name" value="P-loop containing nucleoside triphosphate hydrolases"/>
    <property type="match status" value="1"/>
</dbReference>
<dbReference type="EMBL" id="DXHV01000081">
    <property type="protein sequence ID" value="HIW01435.1"/>
    <property type="molecule type" value="Genomic_DNA"/>
</dbReference>
<feature type="region of interest" description="Disordered" evidence="11">
    <location>
        <begin position="1"/>
        <end position="24"/>
    </location>
</feature>
<gene>
    <name evidence="13" type="ORF">H9894_09670</name>
</gene>
<evidence type="ECO:0000256" key="1">
    <source>
        <dbReference type="ARBA" id="ARBA00002579"/>
    </source>
</evidence>
<dbReference type="InterPro" id="IPR017871">
    <property type="entry name" value="ABC_transporter-like_CS"/>
</dbReference>
<dbReference type="SMART" id="SM00382">
    <property type="entry name" value="AAA"/>
    <property type="match status" value="1"/>
</dbReference>
<dbReference type="GO" id="GO:0005524">
    <property type="term" value="F:ATP binding"/>
    <property type="evidence" value="ECO:0007669"/>
    <property type="project" value="UniProtKB-KW"/>
</dbReference>
<dbReference type="Pfam" id="PF09383">
    <property type="entry name" value="NIL"/>
    <property type="match status" value="1"/>
</dbReference>
<dbReference type="PANTHER" id="PTHR43166:SF30">
    <property type="entry name" value="METHIONINE IMPORT ATP-BINDING PROTEIN METN"/>
    <property type="match status" value="1"/>
</dbReference>
<dbReference type="AlphaFoldDB" id="A0A9D1PXK1"/>
<dbReference type="InterPro" id="IPR018449">
    <property type="entry name" value="NIL_domain"/>
</dbReference>
<keyword evidence="7 13" id="KW-0067">ATP-binding</keyword>
<dbReference type="FunFam" id="3.40.50.300:FF:000056">
    <property type="entry name" value="Cell division ATP-binding protein FtsE"/>
    <property type="match status" value="1"/>
</dbReference>
<accession>A0A9D1PXK1</accession>
<evidence type="ECO:0000256" key="5">
    <source>
        <dbReference type="ARBA" id="ARBA00022475"/>
    </source>
</evidence>
<evidence type="ECO:0000256" key="9">
    <source>
        <dbReference type="ARBA" id="ARBA00022970"/>
    </source>
</evidence>
<dbReference type="PROSITE" id="PS00211">
    <property type="entry name" value="ABC_TRANSPORTER_1"/>
    <property type="match status" value="1"/>
</dbReference>
<keyword evidence="6" id="KW-0547">Nucleotide-binding</keyword>
<proteinExistence type="inferred from homology"/>
<dbReference type="SMART" id="SM00930">
    <property type="entry name" value="NIL"/>
    <property type="match status" value="1"/>
</dbReference>
<evidence type="ECO:0000256" key="8">
    <source>
        <dbReference type="ARBA" id="ARBA00022967"/>
    </source>
</evidence>
<comment type="function">
    <text evidence="1">Part of the ABC transporter FtsEX involved in cellular division. Important for assembly or stability of the septal ring.</text>
</comment>
<reference evidence="13" key="2">
    <citation type="submission" date="2021-04" db="EMBL/GenBank/DDBJ databases">
        <authorList>
            <person name="Gilroy R."/>
        </authorList>
    </citation>
    <scope>NUCLEOTIDE SEQUENCE</scope>
    <source>
        <strain evidence="13">ChiHecec2B26-446</strain>
    </source>
</reference>
<dbReference type="GO" id="GO:0006865">
    <property type="term" value="P:amino acid transport"/>
    <property type="evidence" value="ECO:0007669"/>
    <property type="project" value="UniProtKB-KW"/>
</dbReference>
<reference evidence="13" key="1">
    <citation type="journal article" date="2021" name="PeerJ">
        <title>Extensive microbial diversity within the chicken gut microbiome revealed by metagenomics and culture.</title>
        <authorList>
            <person name="Gilroy R."/>
            <person name="Ravi A."/>
            <person name="Getino M."/>
            <person name="Pursley I."/>
            <person name="Horton D.L."/>
            <person name="Alikhan N.F."/>
            <person name="Baker D."/>
            <person name="Gharbi K."/>
            <person name="Hall N."/>
            <person name="Watson M."/>
            <person name="Adriaenssens E.M."/>
            <person name="Foster-Nyarko E."/>
            <person name="Jarju S."/>
            <person name="Secka A."/>
            <person name="Antonio M."/>
            <person name="Oren A."/>
            <person name="Chaudhuri R.R."/>
            <person name="La Ragione R."/>
            <person name="Hildebrand F."/>
            <person name="Pallen M.J."/>
        </authorList>
    </citation>
    <scope>NUCLEOTIDE SEQUENCE</scope>
    <source>
        <strain evidence="13">ChiHecec2B26-446</strain>
    </source>
</reference>
<dbReference type="PANTHER" id="PTHR43166">
    <property type="entry name" value="AMINO ACID IMPORT ATP-BINDING PROTEIN"/>
    <property type="match status" value="1"/>
</dbReference>
<dbReference type="InterPro" id="IPR003439">
    <property type="entry name" value="ABC_transporter-like_ATP-bd"/>
</dbReference>
<protein>
    <recommendedName>
        <fullName evidence="3">Cell division ATP-binding protein FtsE</fullName>
    </recommendedName>
</protein>